<accession>I7LDI8</accession>
<evidence type="ECO:0000313" key="1">
    <source>
        <dbReference type="EMBL" id="CCI84923.1"/>
    </source>
</evidence>
<comment type="caution">
    <text evidence="1">The sequence shown here is derived from an EMBL/GenBank/DDBJ whole genome shotgun (WGS) entry which is preliminary data.</text>
</comment>
<reference evidence="1 2" key="1">
    <citation type="submission" date="2012-06" db="EMBL/GenBank/DDBJ databases">
        <title>Draft Genome Sequence of Lactobacillus pasteurii CRBIP 24.76T.</title>
        <authorList>
            <person name="Cousin S."/>
            <person name="Bouchier C."/>
            <person name="Loux V."/>
            <person name="Ma L."/>
            <person name="Creno S."/>
            <person name="Bizet C."/>
            <person name="Clermont D."/>
        </authorList>
    </citation>
    <scope>NUCLEOTIDE SEQUENCE [LARGE SCALE GENOMIC DNA]</scope>
    <source>
        <strain evidence="2">CRBIP 24.76T</strain>
    </source>
</reference>
<dbReference type="OrthoDB" id="355208at2"/>
<keyword evidence="2" id="KW-1185">Reference proteome</keyword>
<dbReference type="InterPro" id="IPR012332">
    <property type="entry name" value="Autotransporter_pectin_lyase_C"/>
</dbReference>
<name>I7LDI8_9LACO</name>
<sequence>MSTPPKAGKGGANTQSYDYTGTLSATVNVSSGIKSIGKTTIKNSKWVVTGNSTISNLNLEDGGSIVDSQGNNEFKN</sequence>
<dbReference type="Proteomes" id="UP000009311">
    <property type="component" value="Unassembled WGS sequence"/>
</dbReference>
<dbReference type="RefSeq" id="WP_009559478.1">
    <property type="nucleotide sequence ID" value="NZ_AYZN01000002.1"/>
</dbReference>
<dbReference type="Gene3D" id="2.160.20.20">
    <property type="match status" value="1"/>
</dbReference>
<gene>
    <name evidence="1" type="ORF">BN53_02250</name>
</gene>
<protein>
    <submittedName>
        <fullName evidence="1">Uncharacterized protein</fullName>
    </submittedName>
</protein>
<dbReference type="EMBL" id="CAKD01000013">
    <property type="protein sequence ID" value="CCI84923.1"/>
    <property type="molecule type" value="Genomic_DNA"/>
</dbReference>
<dbReference type="STRING" id="1423790.BN53_02250"/>
<evidence type="ECO:0000313" key="2">
    <source>
        <dbReference type="Proteomes" id="UP000009311"/>
    </source>
</evidence>
<dbReference type="AlphaFoldDB" id="I7LDI8"/>
<proteinExistence type="predicted"/>
<dbReference type="PATRIC" id="fig|1423790.3.peg.1016"/>
<organism evidence="1 2">
    <name type="scientific">Lactobacillus pasteurii DSM 23907 = CRBIP 24.76</name>
    <dbReference type="NCBI Taxonomy" id="1423790"/>
    <lineage>
        <taxon>Bacteria</taxon>
        <taxon>Bacillati</taxon>
        <taxon>Bacillota</taxon>
        <taxon>Bacilli</taxon>
        <taxon>Lactobacillales</taxon>
        <taxon>Lactobacillaceae</taxon>
        <taxon>Lactobacillus</taxon>
    </lineage>
</organism>